<evidence type="ECO:0000256" key="1">
    <source>
        <dbReference type="SAM" id="SignalP"/>
    </source>
</evidence>
<sequence length="57" mass="6009">MPPVGAILTLIILIASLLVCSMQARRLPDPAPAAGMLLLFVLEMLEVDMGSANSRST</sequence>
<gene>
    <name evidence="2" type="ORF">FOPG_19544</name>
</gene>
<reference evidence="2" key="2">
    <citation type="submission" date="2012-05" db="EMBL/GenBank/DDBJ databases">
        <title>The Genome Annotation of Fusarium oxysporum PHW808.</title>
        <authorList>
            <consortium name="The Broad Institute Genomics Platform"/>
            <person name="Ma L.-J."/>
            <person name="Corby-Kistler H."/>
            <person name="Broz K."/>
            <person name="Gale L.R."/>
            <person name="Jonkers W."/>
            <person name="O'Donnell K."/>
            <person name="Ploetz R."/>
            <person name="Steinberg C."/>
            <person name="Schwartz D.C."/>
            <person name="VanEtten H."/>
            <person name="Zhou S."/>
            <person name="Young S.K."/>
            <person name="Zeng Q."/>
            <person name="Gargeya S."/>
            <person name="Fitzgerald M."/>
            <person name="Abouelleil A."/>
            <person name="Alvarado L."/>
            <person name="Chapman S.B."/>
            <person name="Gainer-Dewar J."/>
            <person name="Goldberg J."/>
            <person name="Griggs A."/>
            <person name="Gujja S."/>
            <person name="Hansen M."/>
            <person name="Howarth C."/>
            <person name="Imamovic A."/>
            <person name="Ireland A."/>
            <person name="Larimer J."/>
            <person name="McCowan C."/>
            <person name="Murphy C."/>
            <person name="Pearson M."/>
            <person name="Poon T.W."/>
            <person name="Priest M."/>
            <person name="Roberts A."/>
            <person name="Saif S."/>
            <person name="Shea T."/>
            <person name="Sykes S."/>
            <person name="Wortman J."/>
            <person name="Nusbaum C."/>
            <person name="Birren B."/>
        </authorList>
    </citation>
    <scope>NUCLEOTIDE SEQUENCE</scope>
    <source>
        <strain evidence="2">54008</strain>
    </source>
</reference>
<feature type="signal peptide" evidence="1">
    <location>
        <begin position="1"/>
        <end position="24"/>
    </location>
</feature>
<name>X0GW93_FUSOX</name>
<dbReference type="HOGENOM" id="CLU_2996575_0_0_1"/>
<reference evidence="2" key="1">
    <citation type="submission" date="2011-11" db="EMBL/GenBank/DDBJ databases">
        <title>The Genome Sequence of Fusarium oxysporum PHW808.</title>
        <authorList>
            <consortium name="The Broad Institute Genome Sequencing Platform"/>
            <person name="Ma L.-J."/>
            <person name="Gale L.R."/>
            <person name="Schwartz D.C."/>
            <person name="Zhou S."/>
            <person name="Corby-Kistler H."/>
            <person name="Young S.K."/>
            <person name="Zeng Q."/>
            <person name="Gargeya S."/>
            <person name="Fitzgerald M."/>
            <person name="Haas B."/>
            <person name="Abouelleil A."/>
            <person name="Alvarado L."/>
            <person name="Arachchi H.M."/>
            <person name="Berlin A."/>
            <person name="Brown A."/>
            <person name="Chapman S.B."/>
            <person name="Chen Z."/>
            <person name="Dunbar C."/>
            <person name="Freedman E."/>
            <person name="Gearin G."/>
            <person name="Goldberg J."/>
            <person name="Griggs A."/>
            <person name="Gujja S."/>
            <person name="Heiman D."/>
            <person name="Howarth C."/>
            <person name="Larson L."/>
            <person name="Lui A."/>
            <person name="MacDonald P.J.P."/>
            <person name="Montmayeur A."/>
            <person name="Murphy C."/>
            <person name="Neiman D."/>
            <person name="Pearson M."/>
            <person name="Priest M."/>
            <person name="Roberts A."/>
            <person name="Saif S."/>
            <person name="Shea T."/>
            <person name="Shenoy N."/>
            <person name="Sisk P."/>
            <person name="Stolte C."/>
            <person name="Sykes S."/>
            <person name="Wortman J."/>
            <person name="Nusbaum C."/>
            <person name="Birren B."/>
        </authorList>
    </citation>
    <scope>NUCLEOTIDE SEQUENCE [LARGE SCALE GENOMIC DNA]</scope>
    <source>
        <strain evidence="2">54008</strain>
    </source>
</reference>
<protein>
    <submittedName>
        <fullName evidence="2">Uncharacterized protein</fullName>
    </submittedName>
</protein>
<organism evidence="2">
    <name type="scientific">Fusarium oxysporum f. sp. conglutinans race 2 54008</name>
    <dbReference type="NCBI Taxonomy" id="1089457"/>
    <lineage>
        <taxon>Eukaryota</taxon>
        <taxon>Fungi</taxon>
        <taxon>Dikarya</taxon>
        <taxon>Ascomycota</taxon>
        <taxon>Pezizomycotina</taxon>
        <taxon>Sordariomycetes</taxon>
        <taxon>Hypocreomycetidae</taxon>
        <taxon>Hypocreales</taxon>
        <taxon>Nectriaceae</taxon>
        <taxon>Fusarium</taxon>
        <taxon>Fusarium oxysporum species complex</taxon>
    </lineage>
</organism>
<accession>X0GW93</accession>
<evidence type="ECO:0000313" key="2">
    <source>
        <dbReference type="EMBL" id="EXL64185.1"/>
    </source>
</evidence>
<proteinExistence type="predicted"/>
<dbReference type="Proteomes" id="UP000030676">
    <property type="component" value="Unassembled WGS sequence"/>
</dbReference>
<keyword evidence="1" id="KW-0732">Signal</keyword>
<feature type="chain" id="PRO_5004939598" evidence="1">
    <location>
        <begin position="25"/>
        <end position="57"/>
    </location>
</feature>
<dbReference type="AlphaFoldDB" id="X0GW93"/>
<dbReference type="EMBL" id="JH659305">
    <property type="protein sequence ID" value="EXL64185.1"/>
    <property type="molecule type" value="Genomic_DNA"/>
</dbReference>